<accession>A0A9P7F5P9</accession>
<sequence>MSSQPGVRFHDPPVTQYTSMDVDQSSESRMSLDALDDIYLGLDEDLDSDAGSTTGPDGLGEIPAQSYLPQADDLPLFNDPDLYLGPEDDIPDQSRPAEADDIPLFNDPDLYLRPEDDLIEFDDPPAVPDSPLTVNELTPDPQSATPAAPAPLLNSSSTTPERQSPEPPLTNEELRAMLHEFKPIGCYDDSEIQSIGDHMHEYKHHHGPLPHPTVAQLLEADRPFRMAWAETCDKLRKADADLRRMQRVRQATAEMLQVLDTLIASCEDPSHM</sequence>
<evidence type="ECO:0000256" key="1">
    <source>
        <dbReference type="SAM" id="MobiDB-lite"/>
    </source>
</evidence>
<protein>
    <submittedName>
        <fullName evidence="2">Uncharacterized protein</fullName>
    </submittedName>
</protein>
<dbReference type="AlphaFoldDB" id="A0A9P7F5P9"/>
<evidence type="ECO:0000313" key="3">
    <source>
        <dbReference type="Proteomes" id="UP000823399"/>
    </source>
</evidence>
<proteinExistence type="predicted"/>
<feature type="region of interest" description="Disordered" evidence="1">
    <location>
        <begin position="44"/>
        <end position="169"/>
    </location>
</feature>
<comment type="caution">
    <text evidence="2">The sequence shown here is derived from an EMBL/GenBank/DDBJ whole genome shotgun (WGS) entry which is preliminary data.</text>
</comment>
<dbReference type="EMBL" id="JABBWM010000033">
    <property type="protein sequence ID" value="KAG2106977.1"/>
    <property type="molecule type" value="Genomic_DNA"/>
</dbReference>
<name>A0A9P7F5P9_9AGAM</name>
<feature type="compositionally biased region" description="Polar residues" evidence="1">
    <location>
        <begin position="15"/>
        <end position="28"/>
    </location>
</feature>
<evidence type="ECO:0000313" key="2">
    <source>
        <dbReference type="EMBL" id="KAG2106977.1"/>
    </source>
</evidence>
<dbReference type="OrthoDB" id="2683982at2759"/>
<dbReference type="GeneID" id="64703876"/>
<gene>
    <name evidence="2" type="ORF">F5147DRAFT_774578</name>
</gene>
<feature type="compositionally biased region" description="Polar residues" evidence="1">
    <location>
        <begin position="153"/>
        <end position="162"/>
    </location>
</feature>
<reference evidence="2" key="1">
    <citation type="journal article" date="2020" name="New Phytol.">
        <title>Comparative genomics reveals dynamic genome evolution in host specialist ectomycorrhizal fungi.</title>
        <authorList>
            <person name="Lofgren L.A."/>
            <person name="Nguyen N.H."/>
            <person name="Vilgalys R."/>
            <person name="Ruytinx J."/>
            <person name="Liao H.L."/>
            <person name="Branco S."/>
            <person name="Kuo A."/>
            <person name="LaButti K."/>
            <person name="Lipzen A."/>
            <person name="Andreopoulos W."/>
            <person name="Pangilinan J."/>
            <person name="Riley R."/>
            <person name="Hundley H."/>
            <person name="Na H."/>
            <person name="Barry K."/>
            <person name="Grigoriev I.V."/>
            <person name="Stajich J.E."/>
            <person name="Kennedy P.G."/>
        </authorList>
    </citation>
    <scope>NUCLEOTIDE SEQUENCE</scope>
    <source>
        <strain evidence="2">FC423</strain>
    </source>
</reference>
<feature type="compositionally biased region" description="Polar residues" evidence="1">
    <location>
        <begin position="132"/>
        <end position="145"/>
    </location>
</feature>
<dbReference type="Proteomes" id="UP000823399">
    <property type="component" value="Unassembled WGS sequence"/>
</dbReference>
<feature type="region of interest" description="Disordered" evidence="1">
    <location>
        <begin position="1"/>
        <end position="28"/>
    </location>
</feature>
<keyword evidence="3" id="KW-1185">Reference proteome</keyword>
<dbReference type="RefSeq" id="XP_041291916.1">
    <property type="nucleotide sequence ID" value="XM_041441617.1"/>
</dbReference>
<organism evidence="2 3">
    <name type="scientific">Suillus discolor</name>
    <dbReference type="NCBI Taxonomy" id="1912936"/>
    <lineage>
        <taxon>Eukaryota</taxon>
        <taxon>Fungi</taxon>
        <taxon>Dikarya</taxon>
        <taxon>Basidiomycota</taxon>
        <taxon>Agaricomycotina</taxon>
        <taxon>Agaricomycetes</taxon>
        <taxon>Agaricomycetidae</taxon>
        <taxon>Boletales</taxon>
        <taxon>Suillineae</taxon>
        <taxon>Suillaceae</taxon>
        <taxon>Suillus</taxon>
    </lineage>
</organism>